<dbReference type="GO" id="GO:0005829">
    <property type="term" value="C:cytosol"/>
    <property type="evidence" value="ECO:0007669"/>
    <property type="project" value="TreeGrafter"/>
</dbReference>
<keyword evidence="5" id="KW-0560">Oxidoreductase</keyword>
<evidence type="ECO:0000259" key="9">
    <source>
        <dbReference type="Pfam" id="PF21105"/>
    </source>
</evidence>
<dbReference type="InterPro" id="IPR049509">
    <property type="entry name" value="DyP_N"/>
</dbReference>
<accession>A0A8H3FXN0</accession>
<keyword evidence="6" id="KW-0408">Iron</keyword>
<reference evidence="10" key="1">
    <citation type="submission" date="2021-03" db="EMBL/GenBank/DDBJ databases">
        <authorList>
            <person name="Tagirdzhanova G."/>
        </authorList>
    </citation>
    <scope>NUCLEOTIDE SEQUENCE</scope>
</reference>
<evidence type="ECO:0000313" key="10">
    <source>
        <dbReference type="EMBL" id="CAF9932838.1"/>
    </source>
</evidence>
<dbReference type="OrthoDB" id="3207336at2759"/>
<protein>
    <recommendedName>
        <fullName evidence="9">DyP dimeric alpha+beta barrel domain-containing protein</fullName>
    </recommendedName>
</protein>
<evidence type="ECO:0000256" key="2">
    <source>
        <dbReference type="ARBA" id="ARBA00022559"/>
    </source>
</evidence>
<keyword evidence="4" id="KW-0479">Metal-binding</keyword>
<comment type="similarity">
    <text evidence="7">Belongs to the DyP-type peroxidase family.</text>
</comment>
<dbReference type="EMBL" id="CAJPDR010000337">
    <property type="protein sequence ID" value="CAF9932838.1"/>
    <property type="molecule type" value="Genomic_DNA"/>
</dbReference>
<evidence type="ECO:0000256" key="3">
    <source>
        <dbReference type="ARBA" id="ARBA00022617"/>
    </source>
</evidence>
<keyword evidence="3" id="KW-0349">Heme</keyword>
<dbReference type="GO" id="GO:0046872">
    <property type="term" value="F:metal ion binding"/>
    <property type="evidence" value="ECO:0007669"/>
    <property type="project" value="UniProtKB-KW"/>
</dbReference>
<dbReference type="PROSITE" id="PS51404">
    <property type="entry name" value="DYP_PEROXIDASE"/>
    <property type="match status" value="1"/>
</dbReference>
<feature type="region of interest" description="Disordered" evidence="8">
    <location>
        <begin position="323"/>
        <end position="343"/>
    </location>
</feature>
<evidence type="ECO:0000256" key="6">
    <source>
        <dbReference type="ARBA" id="ARBA00023004"/>
    </source>
</evidence>
<dbReference type="AlphaFoldDB" id="A0A8H3FXN0"/>
<comment type="caution">
    <text evidence="10">The sequence shown here is derived from an EMBL/GenBank/DDBJ whole genome shotgun (WGS) entry which is preliminary data.</text>
</comment>
<comment type="cofactor">
    <cofactor evidence="1">
        <name>heme b</name>
        <dbReference type="ChEBI" id="CHEBI:60344"/>
    </cofactor>
</comment>
<sequence length="512" mass="55275">MTSSTLPPLDLNNVQGDILAGLPKKTQTYFFFLIDKSRIQEFRTQLANLIPLITTTAQVFGHQEAISKNKTDAAKHGVPPSLLKISGVNIVFSQKGLTKMGINDNIGDAAFSKGMLEDAPTLGDPGTATSDSPDWVPAFKQGVDGMILVSGESHSTVAEKLAEIERIFFVGAPFATIHEALRIVGDVRPGKEKGHEQFVSLLSPQESQPLTSDHSFGFLDGISQPAIKGVNLTTNPGQESVNPGVTILGREGDLNINANPNVPIHRPSWALDGSFLAFRYLFQLVPEFDTFLKRNPVPGLAPDHGSELLGARMVGRWMSGAPIDLAPTQDNPALGADPSRNNNFRYDFPDDAQTQDRCPFAAHTRKTNPRADFEALTPESKPVPGPLSTSNRRIIRRGIQFGPEVSPEEARSGKTIHGRGLLFAAYQSNIENGFQFLQQSWANNPAFIFGKPVSPGFDPIIGQNAAGARSMVGTNPTSQSTSLPLPTWVVPKGGEYFFSPSIPALKTTFALA</sequence>
<gene>
    <name evidence="10" type="ORF">ALECFALPRED_005390</name>
</gene>
<dbReference type="GO" id="GO:0004601">
    <property type="term" value="F:peroxidase activity"/>
    <property type="evidence" value="ECO:0007669"/>
    <property type="project" value="UniProtKB-KW"/>
</dbReference>
<dbReference type="InterPro" id="IPR011008">
    <property type="entry name" value="Dimeric_a/b-barrel"/>
</dbReference>
<evidence type="ECO:0000256" key="4">
    <source>
        <dbReference type="ARBA" id="ARBA00022723"/>
    </source>
</evidence>
<dbReference type="PANTHER" id="PTHR30521">
    <property type="entry name" value="DEFERROCHELATASE/PEROXIDASE"/>
    <property type="match status" value="1"/>
</dbReference>
<dbReference type="PANTHER" id="PTHR30521:SF4">
    <property type="entry name" value="DEFERROCHELATASE"/>
    <property type="match status" value="1"/>
</dbReference>
<dbReference type="Proteomes" id="UP000664203">
    <property type="component" value="Unassembled WGS sequence"/>
</dbReference>
<dbReference type="InterPro" id="IPR006314">
    <property type="entry name" value="Dyp_peroxidase"/>
</dbReference>
<dbReference type="GO" id="GO:0020037">
    <property type="term" value="F:heme binding"/>
    <property type="evidence" value="ECO:0007669"/>
    <property type="project" value="InterPro"/>
</dbReference>
<name>A0A8H3FXN0_9LECA</name>
<proteinExistence type="inferred from homology"/>
<evidence type="ECO:0000256" key="1">
    <source>
        <dbReference type="ARBA" id="ARBA00001970"/>
    </source>
</evidence>
<evidence type="ECO:0000256" key="7">
    <source>
        <dbReference type="ARBA" id="ARBA00025737"/>
    </source>
</evidence>
<evidence type="ECO:0000256" key="5">
    <source>
        <dbReference type="ARBA" id="ARBA00023002"/>
    </source>
</evidence>
<keyword evidence="11" id="KW-1185">Reference proteome</keyword>
<feature type="domain" description="DyP dimeric alpha+beta barrel" evidence="9">
    <location>
        <begin position="13"/>
        <end position="189"/>
    </location>
</feature>
<evidence type="ECO:0000313" key="11">
    <source>
        <dbReference type="Proteomes" id="UP000664203"/>
    </source>
</evidence>
<organism evidence="10 11">
    <name type="scientific">Alectoria fallacina</name>
    <dbReference type="NCBI Taxonomy" id="1903189"/>
    <lineage>
        <taxon>Eukaryota</taxon>
        <taxon>Fungi</taxon>
        <taxon>Dikarya</taxon>
        <taxon>Ascomycota</taxon>
        <taxon>Pezizomycotina</taxon>
        <taxon>Lecanoromycetes</taxon>
        <taxon>OSLEUM clade</taxon>
        <taxon>Lecanoromycetidae</taxon>
        <taxon>Lecanorales</taxon>
        <taxon>Lecanorineae</taxon>
        <taxon>Parmeliaceae</taxon>
        <taxon>Alectoria</taxon>
    </lineage>
</organism>
<dbReference type="SUPFAM" id="SSF54909">
    <property type="entry name" value="Dimeric alpha+beta barrel"/>
    <property type="match status" value="1"/>
</dbReference>
<dbReference type="Pfam" id="PF21105">
    <property type="entry name" value="DyP_N"/>
    <property type="match status" value="1"/>
</dbReference>
<keyword evidence="2" id="KW-0575">Peroxidase</keyword>
<evidence type="ECO:0000256" key="8">
    <source>
        <dbReference type="SAM" id="MobiDB-lite"/>
    </source>
</evidence>
<dbReference type="NCBIfam" id="TIGR01413">
    <property type="entry name" value="Dyp_perox_fam"/>
    <property type="match status" value="1"/>
</dbReference>